<keyword evidence="5" id="KW-0812">Transmembrane</keyword>
<dbReference type="GO" id="GO:0015288">
    <property type="term" value="F:porin activity"/>
    <property type="evidence" value="ECO:0007669"/>
    <property type="project" value="TreeGrafter"/>
</dbReference>
<evidence type="ECO:0000256" key="2">
    <source>
        <dbReference type="ARBA" id="ARBA00007613"/>
    </source>
</evidence>
<dbReference type="STRING" id="1777144.AWB83_03681"/>
<reference evidence="9" key="1">
    <citation type="submission" date="2016-01" db="EMBL/GenBank/DDBJ databases">
        <authorList>
            <person name="Peeters C."/>
        </authorList>
    </citation>
    <scope>NUCLEOTIDE SEQUENCE [LARGE SCALE GENOMIC DNA]</scope>
    <source>
        <strain evidence="9">LMG 29326</strain>
    </source>
</reference>
<evidence type="ECO:0000313" key="10">
    <source>
        <dbReference type="Proteomes" id="UP000054978"/>
    </source>
</evidence>
<evidence type="ECO:0000256" key="3">
    <source>
        <dbReference type="ARBA" id="ARBA00022448"/>
    </source>
</evidence>
<name>A0A158BVN6_9BURK</name>
<evidence type="ECO:0000256" key="4">
    <source>
        <dbReference type="ARBA" id="ARBA00022452"/>
    </source>
</evidence>
<dbReference type="InterPro" id="IPR003423">
    <property type="entry name" value="OMP_efflux"/>
</dbReference>
<comment type="subcellular location">
    <subcellularLocation>
        <location evidence="1">Cell outer membrane</location>
    </subcellularLocation>
</comment>
<evidence type="ECO:0000313" key="9">
    <source>
        <dbReference type="EMBL" id="SAK74158.1"/>
    </source>
</evidence>
<dbReference type="PANTHER" id="PTHR30026:SF20">
    <property type="entry name" value="OUTER MEMBRANE PROTEIN TOLC"/>
    <property type="match status" value="1"/>
</dbReference>
<protein>
    <submittedName>
        <fullName evidence="9">TolC family type I secretion outer membrane protein</fullName>
    </submittedName>
</protein>
<keyword evidence="10" id="KW-1185">Reference proteome</keyword>
<dbReference type="RefSeq" id="WP_087047216.1">
    <property type="nucleotide sequence ID" value="NZ_FCOB02000017.1"/>
</dbReference>
<proteinExistence type="inferred from homology"/>
<dbReference type="Pfam" id="PF02321">
    <property type="entry name" value="OEP"/>
    <property type="match status" value="2"/>
</dbReference>
<evidence type="ECO:0000256" key="5">
    <source>
        <dbReference type="ARBA" id="ARBA00022692"/>
    </source>
</evidence>
<dbReference type="SUPFAM" id="SSF56954">
    <property type="entry name" value="Outer membrane efflux proteins (OEP)"/>
    <property type="match status" value="1"/>
</dbReference>
<dbReference type="GO" id="GO:0015562">
    <property type="term" value="F:efflux transmembrane transporter activity"/>
    <property type="evidence" value="ECO:0007669"/>
    <property type="project" value="InterPro"/>
</dbReference>
<accession>A0A158BVN6</accession>
<dbReference type="EMBL" id="FCOB02000017">
    <property type="protein sequence ID" value="SAK74158.1"/>
    <property type="molecule type" value="Genomic_DNA"/>
</dbReference>
<dbReference type="Proteomes" id="UP000054978">
    <property type="component" value="Unassembled WGS sequence"/>
</dbReference>
<evidence type="ECO:0000256" key="6">
    <source>
        <dbReference type="ARBA" id="ARBA00023136"/>
    </source>
</evidence>
<keyword evidence="7" id="KW-0998">Cell outer membrane</keyword>
<dbReference type="PANTHER" id="PTHR30026">
    <property type="entry name" value="OUTER MEMBRANE PROTEIN TOLC"/>
    <property type="match status" value="1"/>
</dbReference>
<keyword evidence="3" id="KW-0813">Transport</keyword>
<keyword evidence="8" id="KW-0732">Signal</keyword>
<dbReference type="GO" id="GO:0009279">
    <property type="term" value="C:cell outer membrane"/>
    <property type="evidence" value="ECO:0007669"/>
    <property type="project" value="UniProtKB-SubCell"/>
</dbReference>
<sequence>MLKRTLAAWVLACTMGYAHVARADDLVAIVQQALDYDAELAQARASYEAAKLSVPIARAALLPQITGGWGRAYNRIDMDGFPRQDYWQSGWMVNVSQPLFDWSKWTAYRQADFVVAQGAVDFAGARQTSILRAVRAYFDELAAEDEVKRSQEYSKAIDVQRDQVRRKRAAGEATLIDEQEMATAREQAQLQLMDAQQNLGIKRRAVQQVTGRAFSTLAALPPGMTLPGLAEGEEVWAEQARTSGYGVQSKQLGWEIARLDSAKARSAGYPVVSVTGSYSPAGAAGGYSRPTTTTVGMLQVQIPLFSGGEIQARVRQSLALEDKAEQGFVAASVQAEASARDNYAQYVRERMKTDSLSRLVATAGDALHATEVGYKVGSRASADVLRAIDTLYTAKRDLLRSRYSAIVALLQLKADVATLSTADIESMTSMLCCAPGTAPR</sequence>
<organism evidence="9 10">
    <name type="scientific">Caballeronia ptereochthonis</name>
    <dbReference type="NCBI Taxonomy" id="1777144"/>
    <lineage>
        <taxon>Bacteria</taxon>
        <taxon>Pseudomonadati</taxon>
        <taxon>Pseudomonadota</taxon>
        <taxon>Betaproteobacteria</taxon>
        <taxon>Burkholderiales</taxon>
        <taxon>Burkholderiaceae</taxon>
        <taxon>Caballeronia</taxon>
    </lineage>
</organism>
<gene>
    <name evidence="9" type="ORF">AWB83_03681</name>
</gene>
<comment type="caution">
    <text evidence="9">The sequence shown here is derived from an EMBL/GenBank/DDBJ whole genome shotgun (WGS) entry which is preliminary data.</text>
</comment>
<dbReference type="OrthoDB" id="9813458at2"/>
<dbReference type="AlphaFoldDB" id="A0A158BVN6"/>
<evidence type="ECO:0000256" key="8">
    <source>
        <dbReference type="SAM" id="SignalP"/>
    </source>
</evidence>
<comment type="similarity">
    <text evidence="2">Belongs to the outer membrane factor (OMF) (TC 1.B.17) family.</text>
</comment>
<feature type="chain" id="PRO_5007622294" evidence="8">
    <location>
        <begin position="24"/>
        <end position="440"/>
    </location>
</feature>
<keyword evidence="6" id="KW-0472">Membrane</keyword>
<dbReference type="Gene3D" id="1.20.1600.10">
    <property type="entry name" value="Outer membrane efflux proteins (OEP)"/>
    <property type="match status" value="1"/>
</dbReference>
<keyword evidence="4" id="KW-1134">Transmembrane beta strand</keyword>
<feature type="signal peptide" evidence="8">
    <location>
        <begin position="1"/>
        <end position="23"/>
    </location>
</feature>
<dbReference type="GO" id="GO:1990281">
    <property type="term" value="C:efflux pump complex"/>
    <property type="evidence" value="ECO:0007669"/>
    <property type="project" value="TreeGrafter"/>
</dbReference>
<evidence type="ECO:0000256" key="1">
    <source>
        <dbReference type="ARBA" id="ARBA00004442"/>
    </source>
</evidence>
<dbReference type="InterPro" id="IPR051906">
    <property type="entry name" value="TolC-like"/>
</dbReference>
<evidence type="ECO:0000256" key="7">
    <source>
        <dbReference type="ARBA" id="ARBA00023237"/>
    </source>
</evidence>